<proteinExistence type="predicted"/>
<sequence>MLLMSGWGQYSSRGRARTPSCIPAPFSPDNSSAKANYDVGNRELLVVKLALEEWWHWLEGSTQPFVVWTDHKNLTDIQMAKRLNSRQARWALFFNRFDFTLTYRPGFRNIKPDALSRKFSVEEKSQGNESILSASQVIAALTWDIKATIQQAQQQQPDPVPDSDRSQVLQWVHSSKFSCHRGINRPLSLVKRQFWWPFLDSDVRGFVQVSLHHLRPW</sequence>
<dbReference type="Proteomes" id="UP000831701">
    <property type="component" value="Chromosome 19"/>
</dbReference>
<dbReference type="EMBL" id="CM041549">
    <property type="protein sequence ID" value="KAI3356799.1"/>
    <property type="molecule type" value="Genomic_DNA"/>
</dbReference>
<accession>A0ACB8VN23</accession>
<reference evidence="1" key="1">
    <citation type="submission" date="2022-04" db="EMBL/GenBank/DDBJ databases">
        <title>Jade perch genome.</title>
        <authorList>
            <person name="Chao B."/>
        </authorList>
    </citation>
    <scope>NUCLEOTIDE SEQUENCE</scope>
    <source>
        <strain evidence="1">CB-2022</strain>
    </source>
</reference>
<gene>
    <name evidence="1" type="ORF">L3Q82_003457</name>
</gene>
<protein>
    <submittedName>
        <fullName evidence="1">Uncharacterized protein</fullName>
    </submittedName>
</protein>
<keyword evidence="2" id="KW-1185">Reference proteome</keyword>
<organism evidence="1 2">
    <name type="scientific">Scortum barcoo</name>
    <name type="common">barcoo grunter</name>
    <dbReference type="NCBI Taxonomy" id="214431"/>
    <lineage>
        <taxon>Eukaryota</taxon>
        <taxon>Metazoa</taxon>
        <taxon>Chordata</taxon>
        <taxon>Craniata</taxon>
        <taxon>Vertebrata</taxon>
        <taxon>Euteleostomi</taxon>
        <taxon>Actinopterygii</taxon>
        <taxon>Neopterygii</taxon>
        <taxon>Teleostei</taxon>
        <taxon>Neoteleostei</taxon>
        <taxon>Acanthomorphata</taxon>
        <taxon>Eupercaria</taxon>
        <taxon>Centrarchiformes</taxon>
        <taxon>Terapontoidei</taxon>
        <taxon>Terapontidae</taxon>
        <taxon>Scortum</taxon>
    </lineage>
</organism>
<evidence type="ECO:0000313" key="1">
    <source>
        <dbReference type="EMBL" id="KAI3356799.1"/>
    </source>
</evidence>
<evidence type="ECO:0000313" key="2">
    <source>
        <dbReference type="Proteomes" id="UP000831701"/>
    </source>
</evidence>
<comment type="caution">
    <text evidence="1">The sequence shown here is derived from an EMBL/GenBank/DDBJ whole genome shotgun (WGS) entry which is preliminary data.</text>
</comment>
<name>A0ACB8VN23_9TELE</name>